<organism evidence="10 11">
    <name type="scientific">Gimibacter soli</name>
    <dbReference type="NCBI Taxonomy" id="3024400"/>
    <lineage>
        <taxon>Bacteria</taxon>
        <taxon>Pseudomonadati</taxon>
        <taxon>Pseudomonadota</taxon>
        <taxon>Alphaproteobacteria</taxon>
        <taxon>Kordiimonadales</taxon>
        <taxon>Temperatibacteraceae</taxon>
        <taxon>Gimibacter</taxon>
    </lineage>
</organism>
<comment type="subcellular location">
    <subcellularLocation>
        <location evidence="7">Cytoplasm</location>
    </subcellularLocation>
</comment>
<evidence type="ECO:0000259" key="9">
    <source>
        <dbReference type="Pfam" id="PF02729"/>
    </source>
</evidence>
<feature type="domain" description="Aspartate/ornithine carbamoyltransferase carbamoyl-P binding" evidence="9">
    <location>
        <begin position="11"/>
        <end position="156"/>
    </location>
</feature>
<evidence type="ECO:0000256" key="1">
    <source>
        <dbReference type="ARBA" id="ARBA00003822"/>
    </source>
</evidence>
<feature type="binding site" evidence="7">
    <location>
        <position position="301"/>
    </location>
    <ligand>
        <name>carbamoyl phosphate</name>
        <dbReference type="ChEBI" id="CHEBI:58228"/>
    </ligand>
</feature>
<feature type="binding site" evidence="7">
    <location>
        <position position="234"/>
    </location>
    <ligand>
        <name>L-ornithine</name>
        <dbReference type="ChEBI" id="CHEBI:46911"/>
    </ligand>
</feature>
<dbReference type="PRINTS" id="PR00100">
    <property type="entry name" value="AOTCASE"/>
</dbReference>
<dbReference type="GO" id="GO:0004585">
    <property type="term" value="F:ornithine carbamoyltransferase activity"/>
    <property type="evidence" value="ECO:0007669"/>
    <property type="project" value="UniProtKB-UniRule"/>
</dbReference>
<dbReference type="GO" id="GO:0005737">
    <property type="term" value="C:cytoplasm"/>
    <property type="evidence" value="ECO:0007669"/>
    <property type="project" value="UniProtKB-SubCell"/>
</dbReference>
<dbReference type="NCBIfam" id="NF001986">
    <property type="entry name" value="PRK00779.1"/>
    <property type="match status" value="1"/>
</dbReference>
<dbReference type="Gene3D" id="3.40.50.1370">
    <property type="entry name" value="Aspartate/ornithine carbamoyltransferase"/>
    <property type="match status" value="2"/>
</dbReference>
<keyword evidence="7" id="KW-0963">Cytoplasm</keyword>
<accession>A0AAE9XPH9</accession>
<dbReference type="InterPro" id="IPR006130">
    <property type="entry name" value="Asp/Orn_carbamoylTrfase"/>
</dbReference>
<evidence type="ECO:0000256" key="7">
    <source>
        <dbReference type="HAMAP-Rule" id="MF_01109"/>
    </source>
</evidence>
<evidence type="ECO:0000259" key="8">
    <source>
        <dbReference type="Pfam" id="PF00185"/>
    </source>
</evidence>
<comment type="catalytic activity">
    <reaction evidence="6 7">
        <text>carbamoyl phosphate + L-ornithine = L-citrulline + phosphate + H(+)</text>
        <dbReference type="Rhea" id="RHEA:19513"/>
        <dbReference type="ChEBI" id="CHEBI:15378"/>
        <dbReference type="ChEBI" id="CHEBI:43474"/>
        <dbReference type="ChEBI" id="CHEBI:46911"/>
        <dbReference type="ChEBI" id="CHEBI:57743"/>
        <dbReference type="ChEBI" id="CHEBI:58228"/>
        <dbReference type="EC" id="2.1.3.3"/>
    </reaction>
</comment>
<gene>
    <name evidence="10" type="primary">argF</name>
    <name evidence="10" type="ORF">PH603_03345</name>
</gene>
<dbReference type="InterPro" id="IPR024904">
    <property type="entry name" value="OTCase_ArgI"/>
</dbReference>
<dbReference type="InterPro" id="IPR036901">
    <property type="entry name" value="Asp/Orn_carbamoylTrfase_sf"/>
</dbReference>
<evidence type="ECO:0000256" key="6">
    <source>
        <dbReference type="ARBA" id="ARBA00048772"/>
    </source>
</evidence>
<dbReference type="InterPro" id="IPR006132">
    <property type="entry name" value="Asp/Orn_carbamoyltranf_P-bd"/>
</dbReference>
<dbReference type="InterPro" id="IPR006131">
    <property type="entry name" value="Asp_carbamoyltransf_Asp/Orn-bd"/>
</dbReference>
<evidence type="ECO:0000313" key="10">
    <source>
        <dbReference type="EMBL" id="WCL54792.1"/>
    </source>
</evidence>
<dbReference type="Pfam" id="PF00185">
    <property type="entry name" value="OTCace"/>
    <property type="match status" value="1"/>
</dbReference>
<dbReference type="HAMAP" id="MF_01109">
    <property type="entry name" value="OTCase"/>
    <property type="match status" value="1"/>
</dbReference>
<evidence type="ECO:0000313" key="11">
    <source>
        <dbReference type="Proteomes" id="UP001217500"/>
    </source>
</evidence>
<dbReference type="PROSITE" id="PS00097">
    <property type="entry name" value="CARBAMOYLTRANSFERASE"/>
    <property type="match status" value="1"/>
</dbReference>
<reference evidence="10" key="1">
    <citation type="submission" date="2023-01" db="EMBL/GenBank/DDBJ databases">
        <title>The genome sequence of Kordiimonadaceae bacterium 6D33.</title>
        <authorList>
            <person name="Liu Y."/>
        </authorList>
    </citation>
    <scope>NUCLEOTIDE SEQUENCE</scope>
    <source>
        <strain evidence="10">6D33</strain>
    </source>
</reference>
<dbReference type="PANTHER" id="PTHR45753:SF3">
    <property type="entry name" value="ORNITHINE TRANSCARBAMYLASE, MITOCHONDRIAL"/>
    <property type="match status" value="1"/>
</dbReference>
<dbReference type="InterPro" id="IPR002292">
    <property type="entry name" value="Orn/put_carbamltrans"/>
</dbReference>
<keyword evidence="11" id="KW-1185">Reference proteome</keyword>
<dbReference type="GO" id="GO:0019240">
    <property type="term" value="P:citrulline biosynthetic process"/>
    <property type="evidence" value="ECO:0007669"/>
    <property type="project" value="TreeGrafter"/>
</dbReference>
<evidence type="ECO:0000256" key="2">
    <source>
        <dbReference type="ARBA" id="ARBA00004975"/>
    </source>
</evidence>
<name>A0AAE9XPH9_9PROT</name>
<evidence type="ECO:0000256" key="5">
    <source>
        <dbReference type="ARBA" id="ARBA00022679"/>
    </source>
</evidence>
<dbReference type="GO" id="GO:0016597">
    <property type="term" value="F:amino acid binding"/>
    <property type="evidence" value="ECO:0007669"/>
    <property type="project" value="InterPro"/>
</dbReference>
<feature type="binding site" evidence="7">
    <location>
        <position position="174"/>
    </location>
    <ligand>
        <name>L-ornithine</name>
        <dbReference type="ChEBI" id="CHEBI:46911"/>
    </ligand>
</feature>
<comment type="pathway">
    <text evidence="2">Amino-acid biosynthesis; L-arginine biosynthesis; L-arginine from L-ornithine and carbamoyl phosphate: step 1/3.</text>
</comment>
<dbReference type="EC" id="2.1.3.3" evidence="4 7"/>
<comment type="function">
    <text evidence="1">Reversibly catalyzes the transfer of the carbamoyl group from carbamoyl phosphate (CP) to the N(epsilon) atom of ornithine (ORN) to produce L-citrulline.</text>
</comment>
<feature type="domain" description="Aspartate/ornithine carbamoyltransferase Asp/Orn-binding" evidence="8">
    <location>
        <begin position="163"/>
        <end position="312"/>
    </location>
</feature>
<feature type="binding site" evidence="7">
    <location>
        <position position="92"/>
    </location>
    <ligand>
        <name>carbamoyl phosphate</name>
        <dbReference type="ChEBI" id="CHEBI:58228"/>
    </ligand>
</feature>
<dbReference type="GO" id="GO:0042450">
    <property type="term" value="P:L-arginine biosynthetic process via ornithine"/>
    <property type="evidence" value="ECO:0007669"/>
    <property type="project" value="UniProtKB-UniRule"/>
</dbReference>
<protein>
    <recommendedName>
        <fullName evidence="4 7">Ornithine carbamoyltransferase</fullName>
        <shortName evidence="7">OTCase</shortName>
        <ecNumber evidence="4 7">2.1.3.3</ecNumber>
    </recommendedName>
</protein>
<feature type="binding site" evidence="7">
    <location>
        <begin position="65"/>
        <end position="68"/>
    </location>
    <ligand>
        <name>carbamoyl phosphate</name>
        <dbReference type="ChEBI" id="CHEBI:58228"/>
    </ligand>
</feature>
<dbReference type="Proteomes" id="UP001217500">
    <property type="component" value="Chromosome"/>
</dbReference>
<proteinExistence type="inferred from homology"/>
<dbReference type="FunFam" id="3.40.50.1370:FF:000008">
    <property type="entry name" value="Ornithine carbamoyltransferase"/>
    <property type="match status" value="1"/>
</dbReference>
<dbReference type="PRINTS" id="PR00102">
    <property type="entry name" value="OTCASE"/>
</dbReference>
<dbReference type="PANTHER" id="PTHR45753">
    <property type="entry name" value="ORNITHINE CARBAMOYLTRANSFERASE, MITOCHONDRIAL"/>
    <property type="match status" value="1"/>
</dbReference>
<feature type="binding site" evidence="7">
    <location>
        <begin position="238"/>
        <end position="239"/>
    </location>
    <ligand>
        <name>L-ornithine</name>
        <dbReference type="ChEBI" id="CHEBI:46911"/>
    </ligand>
</feature>
<feature type="binding site" evidence="7">
    <location>
        <begin position="273"/>
        <end position="274"/>
    </location>
    <ligand>
        <name>carbamoyl phosphate</name>
        <dbReference type="ChEBI" id="CHEBI:58228"/>
    </ligand>
</feature>
<dbReference type="NCBIfam" id="TIGR00658">
    <property type="entry name" value="orni_carb_tr"/>
    <property type="match status" value="1"/>
</dbReference>
<dbReference type="SUPFAM" id="SSF53671">
    <property type="entry name" value="Aspartate/ornithine carbamoyltransferase"/>
    <property type="match status" value="1"/>
</dbReference>
<comment type="similarity">
    <text evidence="3 7">Belongs to the aspartate/ornithine carbamoyltransferase superfamily. OTCase family.</text>
</comment>
<evidence type="ECO:0000256" key="4">
    <source>
        <dbReference type="ARBA" id="ARBA00013007"/>
    </source>
</evidence>
<sequence length="316" mass="34331">MTVMPNPVELRHFIDLKDLSGETLRLILDVARRWKTARRGWPKGMPDMPALLSGHTLAMIFEKSSTRTRVSFEVAMQQLGGQSLVLTGDNMQLGRGETVGDTARVMGRYVDAIMIRAYAHDSVVELARDSGVPVINALTDRSHPCQLMADIMTFEEHRGPIRGRTLAWVGDGNNVATSLIEAAVRFGFSLRLGCPDGYKPDAEAVAWAIAQGGDVMVTDDPVEAVKGVAAVLTDTFVSMGDSRTGGRMKALAPYQVNAHLMANAAPDALFLHCLPAHRGEEVTADVIDGPASVVWDEAENRLHVQKAILAWCLGKF</sequence>
<evidence type="ECO:0000256" key="3">
    <source>
        <dbReference type="ARBA" id="ARBA00007805"/>
    </source>
</evidence>
<dbReference type="RefSeq" id="WP_289504511.1">
    <property type="nucleotide sequence ID" value="NZ_CP116805.1"/>
</dbReference>
<dbReference type="KEGG" id="gso:PH603_03345"/>
<feature type="binding site" evidence="7">
    <location>
        <begin position="143"/>
        <end position="146"/>
    </location>
    <ligand>
        <name>carbamoyl phosphate</name>
        <dbReference type="ChEBI" id="CHEBI:58228"/>
    </ligand>
</feature>
<keyword evidence="5 7" id="KW-0808">Transferase</keyword>
<feature type="binding site" evidence="7">
    <location>
        <position position="116"/>
    </location>
    <ligand>
        <name>carbamoyl phosphate</name>
        <dbReference type="ChEBI" id="CHEBI:58228"/>
    </ligand>
</feature>
<dbReference type="AlphaFoldDB" id="A0AAE9XPH9"/>
<dbReference type="Pfam" id="PF02729">
    <property type="entry name" value="OTCace_N"/>
    <property type="match status" value="1"/>
</dbReference>
<dbReference type="EMBL" id="CP116805">
    <property type="protein sequence ID" value="WCL54792.1"/>
    <property type="molecule type" value="Genomic_DNA"/>
</dbReference>